<accession>A0ABW9YEG3</accession>
<organism evidence="1 2">
    <name type="scientific">Photobacterium alginatilyticum</name>
    <dbReference type="NCBI Taxonomy" id="1775171"/>
    <lineage>
        <taxon>Bacteria</taxon>
        <taxon>Pseudomonadati</taxon>
        <taxon>Pseudomonadota</taxon>
        <taxon>Gammaproteobacteria</taxon>
        <taxon>Vibrionales</taxon>
        <taxon>Vibrionaceae</taxon>
        <taxon>Photobacterium</taxon>
    </lineage>
</organism>
<sequence length="232" mass="24760">MSQNYHELQESLLDLTSSVNLWTSSLNNAIVTSSNTVTINEKTVLNSDLGGLGAFVGVWEGTGAPNSMSQIVGKTDLDGTSRGQFASKTIETSDPGVNLMNGTYSIGLFLRAGDVLSLVATALLNQSNPLNYQSTSVFVTNATTQNISVNYQVPNNIAPGSRLDWIYLFKGDQPVMNNSSYLKHVAVSSNNPGGIVTIDVSGLTLTPGHYIVQYNPGHSLQTVGAAYSFYIQ</sequence>
<comment type="caution">
    <text evidence="1">The sequence shown here is derived from an EMBL/GenBank/DDBJ whole genome shotgun (WGS) entry which is preliminary data.</text>
</comment>
<evidence type="ECO:0000313" key="2">
    <source>
        <dbReference type="Proteomes" id="UP000738517"/>
    </source>
</evidence>
<protein>
    <submittedName>
        <fullName evidence="1">Uncharacterized protein</fullName>
    </submittedName>
</protein>
<dbReference type="RefSeq" id="WP_160649233.1">
    <property type="nucleotide sequence ID" value="NZ_RSEJ01000004.1"/>
</dbReference>
<evidence type="ECO:0000313" key="1">
    <source>
        <dbReference type="EMBL" id="NBI52100.1"/>
    </source>
</evidence>
<proteinExistence type="predicted"/>
<dbReference type="EMBL" id="RSEJ01000004">
    <property type="protein sequence ID" value="NBI52100.1"/>
    <property type="molecule type" value="Genomic_DNA"/>
</dbReference>
<keyword evidence="2" id="KW-1185">Reference proteome</keyword>
<reference evidence="1 2" key="1">
    <citation type="journal article" date="2017" name="Int. J. Syst. Evol. Microbiol.">
        <title>Photobacterium alginatilyticum sp. nov., a marine bacterium isolated from bottom seawater.</title>
        <authorList>
            <person name="Wang X."/>
            <person name="Wang Y."/>
            <person name="Yang X."/>
            <person name="Sun H."/>
            <person name="Li B."/>
            <person name="Zhang X.H."/>
        </authorList>
    </citation>
    <scope>NUCLEOTIDE SEQUENCE [LARGE SCALE GENOMIC DNA]</scope>
    <source>
        <strain evidence="1 2">P03D4</strain>
    </source>
</reference>
<dbReference type="Proteomes" id="UP000738517">
    <property type="component" value="Unassembled WGS sequence"/>
</dbReference>
<name>A0ABW9YEG3_9GAMM</name>
<gene>
    <name evidence="1" type="ORF">EIZ48_05875</name>
</gene>